<accession>A0ABW2UE86</accession>
<dbReference type="SUPFAM" id="SSF55874">
    <property type="entry name" value="ATPase domain of HSP90 chaperone/DNA topoisomerase II/histidine kinase"/>
    <property type="match status" value="1"/>
</dbReference>
<sequence>MGLYLVKKIMTNAGGTVAVESQPGHGTKFTLVFAA</sequence>
<dbReference type="Proteomes" id="UP001596513">
    <property type="component" value="Unassembled WGS sequence"/>
</dbReference>
<dbReference type="Gene3D" id="3.30.565.10">
    <property type="entry name" value="Histidine kinase-like ATPase, C-terminal domain"/>
    <property type="match status" value="1"/>
</dbReference>
<evidence type="ECO:0000259" key="1">
    <source>
        <dbReference type="Pfam" id="PF02518"/>
    </source>
</evidence>
<organism evidence="2 3">
    <name type="scientific">Hymenobacter humi</name>
    <dbReference type="NCBI Taxonomy" id="1411620"/>
    <lineage>
        <taxon>Bacteria</taxon>
        <taxon>Pseudomonadati</taxon>
        <taxon>Bacteroidota</taxon>
        <taxon>Cytophagia</taxon>
        <taxon>Cytophagales</taxon>
        <taxon>Hymenobacteraceae</taxon>
        <taxon>Hymenobacter</taxon>
    </lineage>
</organism>
<proteinExistence type="predicted"/>
<evidence type="ECO:0000313" key="3">
    <source>
        <dbReference type="Proteomes" id="UP001596513"/>
    </source>
</evidence>
<comment type="caution">
    <text evidence="2">The sequence shown here is derived from an EMBL/GenBank/DDBJ whole genome shotgun (WGS) entry which is preliminary data.</text>
</comment>
<dbReference type="Pfam" id="PF02518">
    <property type="entry name" value="HATPase_c"/>
    <property type="match status" value="1"/>
</dbReference>
<name>A0ABW2UE86_9BACT</name>
<protein>
    <submittedName>
        <fullName evidence="2">ATP-binding protein</fullName>
    </submittedName>
</protein>
<dbReference type="InterPro" id="IPR036890">
    <property type="entry name" value="HATPase_C_sf"/>
</dbReference>
<keyword evidence="2" id="KW-0547">Nucleotide-binding</keyword>
<dbReference type="EMBL" id="JBHTEK010000006">
    <property type="protein sequence ID" value="MFC7671149.1"/>
    <property type="molecule type" value="Genomic_DNA"/>
</dbReference>
<evidence type="ECO:0000313" key="2">
    <source>
        <dbReference type="EMBL" id="MFC7671149.1"/>
    </source>
</evidence>
<dbReference type="GO" id="GO:0005524">
    <property type="term" value="F:ATP binding"/>
    <property type="evidence" value="ECO:0007669"/>
    <property type="project" value="UniProtKB-KW"/>
</dbReference>
<keyword evidence="2" id="KW-0067">ATP-binding</keyword>
<dbReference type="InterPro" id="IPR003594">
    <property type="entry name" value="HATPase_dom"/>
</dbReference>
<dbReference type="RefSeq" id="WP_380207084.1">
    <property type="nucleotide sequence ID" value="NZ_JBHTEK010000006.1"/>
</dbReference>
<feature type="domain" description="Histidine kinase/HSP90-like ATPase" evidence="1">
    <location>
        <begin position="1"/>
        <end position="33"/>
    </location>
</feature>
<reference evidence="3" key="1">
    <citation type="journal article" date="2019" name="Int. J. Syst. Evol. Microbiol.">
        <title>The Global Catalogue of Microorganisms (GCM) 10K type strain sequencing project: providing services to taxonomists for standard genome sequencing and annotation.</title>
        <authorList>
            <consortium name="The Broad Institute Genomics Platform"/>
            <consortium name="The Broad Institute Genome Sequencing Center for Infectious Disease"/>
            <person name="Wu L."/>
            <person name="Ma J."/>
        </authorList>
    </citation>
    <scope>NUCLEOTIDE SEQUENCE [LARGE SCALE GENOMIC DNA]</scope>
    <source>
        <strain evidence="3">JCM 19635</strain>
    </source>
</reference>
<keyword evidence="3" id="KW-1185">Reference proteome</keyword>
<gene>
    <name evidence="2" type="ORF">ACFQT0_29950</name>
</gene>